<evidence type="ECO:0000313" key="1">
    <source>
        <dbReference type="EMBL" id="JAD34130.1"/>
    </source>
</evidence>
<organism evidence="1">
    <name type="scientific">Arundo donax</name>
    <name type="common">Giant reed</name>
    <name type="synonym">Donax arundinaceus</name>
    <dbReference type="NCBI Taxonomy" id="35708"/>
    <lineage>
        <taxon>Eukaryota</taxon>
        <taxon>Viridiplantae</taxon>
        <taxon>Streptophyta</taxon>
        <taxon>Embryophyta</taxon>
        <taxon>Tracheophyta</taxon>
        <taxon>Spermatophyta</taxon>
        <taxon>Magnoliopsida</taxon>
        <taxon>Liliopsida</taxon>
        <taxon>Poales</taxon>
        <taxon>Poaceae</taxon>
        <taxon>PACMAD clade</taxon>
        <taxon>Arundinoideae</taxon>
        <taxon>Arundineae</taxon>
        <taxon>Arundo</taxon>
    </lineage>
</organism>
<sequence length="36" mass="4019">MRKPYPDKEDFDPTFLFLGCCSTGQLPAKDGRPTDA</sequence>
<protein>
    <submittedName>
        <fullName evidence="1">Uncharacterized protein</fullName>
    </submittedName>
</protein>
<dbReference type="EMBL" id="GBRH01263765">
    <property type="protein sequence ID" value="JAD34130.1"/>
    <property type="molecule type" value="Transcribed_RNA"/>
</dbReference>
<reference evidence="1" key="2">
    <citation type="journal article" date="2015" name="Data Brief">
        <title>Shoot transcriptome of the giant reed, Arundo donax.</title>
        <authorList>
            <person name="Barrero R.A."/>
            <person name="Guerrero F.D."/>
            <person name="Moolhuijzen P."/>
            <person name="Goolsby J.A."/>
            <person name="Tidwell J."/>
            <person name="Bellgard S.E."/>
            <person name="Bellgard M.I."/>
        </authorList>
    </citation>
    <scope>NUCLEOTIDE SEQUENCE</scope>
    <source>
        <tissue evidence="1">Shoot tissue taken approximately 20 cm above the soil surface</tissue>
    </source>
</reference>
<reference evidence="1" key="1">
    <citation type="submission" date="2014-09" db="EMBL/GenBank/DDBJ databases">
        <authorList>
            <person name="Magalhaes I.L.F."/>
            <person name="Oliveira U."/>
            <person name="Santos F.R."/>
            <person name="Vidigal T.H.D.A."/>
            <person name="Brescovit A.D."/>
            <person name="Santos A.J."/>
        </authorList>
    </citation>
    <scope>NUCLEOTIDE SEQUENCE</scope>
    <source>
        <tissue evidence="1">Shoot tissue taken approximately 20 cm above the soil surface</tissue>
    </source>
</reference>
<proteinExistence type="predicted"/>
<name>A0A0A8ZBQ4_ARUDO</name>
<dbReference type="AlphaFoldDB" id="A0A0A8ZBQ4"/>
<accession>A0A0A8ZBQ4</accession>